<keyword evidence="7" id="KW-1133">Transmembrane helix</keyword>
<proteinExistence type="predicted"/>
<organism evidence="9 10">
    <name type="scientific">Phascolarctobacterium succinatutens YIT 12067</name>
    <dbReference type="NCBI Taxonomy" id="626939"/>
    <lineage>
        <taxon>Bacteria</taxon>
        <taxon>Bacillati</taxon>
        <taxon>Bacillota</taxon>
        <taxon>Negativicutes</taxon>
        <taxon>Acidaminococcales</taxon>
        <taxon>Acidaminococcaceae</taxon>
        <taxon>Phascolarctobacterium</taxon>
    </lineage>
</organism>
<dbReference type="PROSITE" id="PS00198">
    <property type="entry name" value="4FE4S_FER_1"/>
    <property type="match status" value="1"/>
</dbReference>
<name>E8LER6_9FIRM</name>
<dbReference type="HOGENOM" id="CLU_033147_1_0_9"/>
<keyword evidence="7" id="KW-0472">Membrane</keyword>
<dbReference type="PANTHER" id="PTHR30176">
    <property type="entry name" value="FERREDOXIN-TYPE PROTEIN NAPH"/>
    <property type="match status" value="1"/>
</dbReference>
<reference evidence="9 10" key="1">
    <citation type="submission" date="2011-01" db="EMBL/GenBank/DDBJ databases">
        <authorList>
            <person name="Weinstock G."/>
            <person name="Sodergren E."/>
            <person name="Clifton S."/>
            <person name="Fulton L."/>
            <person name="Fulton B."/>
            <person name="Courtney L."/>
            <person name="Fronick C."/>
            <person name="Harrison M."/>
            <person name="Strong C."/>
            <person name="Farmer C."/>
            <person name="Delahaunty K."/>
            <person name="Markovic C."/>
            <person name="Hall O."/>
            <person name="Minx P."/>
            <person name="Tomlinson C."/>
            <person name="Mitreva M."/>
            <person name="Hou S."/>
            <person name="Chen J."/>
            <person name="Wollam A."/>
            <person name="Pepin K.H."/>
            <person name="Johnson M."/>
            <person name="Bhonagiri V."/>
            <person name="Zhang X."/>
            <person name="Suruliraj S."/>
            <person name="Warren W."/>
            <person name="Chinwalla A."/>
            <person name="Mardis E.R."/>
            <person name="Wilson R.K."/>
        </authorList>
    </citation>
    <scope>NUCLEOTIDE SEQUENCE [LARGE SCALE GENOMIC DNA]</scope>
    <source>
        <strain evidence="9 10">YIT 12067</strain>
    </source>
</reference>
<evidence type="ECO:0000256" key="7">
    <source>
        <dbReference type="SAM" id="Phobius"/>
    </source>
</evidence>
<dbReference type="GO" id="GO:0051539">
    <property type="term" value="F:4 iron, 4 sulfur cluster binding"/>
    <property type="evidence" value="ECO:0007669"/>
    <property type="project" value="UniProtKB-KW"/>
</dbReference>
<feature type="transmembrane region" description="Helical" evidence="7">
    <location>
        <begin position="141"/>
        <end position="162"/>
    </location>
</feature>
<dbReference type="SUPFAM" id="SSF54862">
    <property type="entry name" value="4Fe-4S ferredoxins"/>
    <property type="match status" value="1"/>
</dbReference>
<sequence>MVSATENILPFGARQRQFVWSVSALVKRKLVQICTALLYNGNFAGFTDGNIWNGSSKNICLPGLNCYSCPGALGACPLGSLQSSLSGVFLRIPFYVLGFILFFALIFARLICGWGCLFGLVQELLYKIPTPKLQRNRFTYLLSYLKYFIALIFLLLLPLAFYHFTGSGVPAFCKFICPAGTLEAALPLAFFKPQIRELLGQLFIWKLTLLCLTVLTAIFIYRPFCRFICPLGAIYGLFNKISLFGMKVNAVKCINCDRCMEHCKMDCRHVGDSECIACGECRKVCPVKAISLGKKF</sequence>
<dbReference type="PANTHER" id="PTHR30176:SF3">
    <property type="entry name" value="FERREDOXIN-TYPE PROTEIN NAPH"/>
    <property type="match status" value="1"/>
</dbReference>
<evidence type="ECO:0000313" key="9">
    <source>
        <dbReference type="EMBL" id="EFY04690.1"/>
    </source>
</evidence>
<dbReference type="Gene3D" id="3.30.70.20">
    <property type="match status" value="2"/>
</dbReference>
<dbReference type="InterPro" id="IPR051684">
    <property type="entry name" value="Electron_Trans/Redox"/>
</dbReference>
<evidence type="ECO:0000256" key="2">
    <source>
        <dbReference type="ARBA" id="ARBA00022485"/>
    </source>
</evidence>
<dbReference type="Pfam" id="PF00037">
    <property type="entry name" value="Fer4"/>
    <property type="match status" value="1"/>
</dbReference>
<comment type="caution">
    <text evidence="9">The sequence shown here is derived from an EMBL/GenBank/DDBJ whole genome shotgun (WGS) entry which is preliminary data.</text>
</comment>
<dbReference type="PROSITE" id="PS51379">
    <property type="entry name" value="4FE4S_FER_2"/>
    <property type="match status" value="1"/>
</dbReference>
<dbReference type="eggNOG" id="COG0348">
    <property type="taxonomic scope" value="Bacteria"/>
</dbReference>
<feature type="domain" description="4Fe-4S ferredoxin-type" evidence="8">
    <location>
        <begin position="266"/>
        <end position="295"/>
    </location>
</feature>
<keyword evidence="2" id="KW-0004">4Fe-4S</keyword>
<evidence type="ECO:0000256" key="1">
    <source>
        <dbReference type="ARBA" id="ARBA00022448"/>
    </source>
</evidence>
<feature type="transmembrane region" description="Helical" evidence="7">
    <location>
        <begin position="168"/>
        <end position="191"/>
    </location>
</feature>
<feature type="transmembrane region" description="Helical" evidence="7">
    <location>
        <begin position="94"/>
        <end position="120"/>
    </location>
</feature>
<evidence type="ECO:0000256" key="4">
    <source>
        <dbReference type="ARBA" id="ARBA00022982"/>
    </source>
</evidence>
<dbReference type="InterPro" id="IPR017900">
    <property type="entry name" value="4Fe4S_Fe_S_CS"/>
</dbReference>
<keyword evidence="4" id="KW-0249">Electron transport</keyword>
<keyword evidence="1" id="KW-0813">Transport</keyword>
<evidence type="ECO:0000256" key="6">
    <source>
        <dbReference type="ARBA" id="ARBA00023014"/>
    </source>
</evidence>
<evidence type="ECO:0000259" key="8">
    <source>
        <dbReference type="PROSITE" id="PS51379"/>
    </source>
</evidence>
<dbReference type="GO" id="GO:0046872">
    <property type="term" value="F:metal ion binding"/>
    <property type="evidence" value="ECO:0007669"/>
    <property type="project" value="UniProtKB-KW"/>
</dbReference>
<evidence type="ECO:0000313" key="10">
    <source>
        <dbReference type="Proteomes" id="UP000004923"/>
    </source>
</evidence>
<dbReference type="EMBL" id="AEVN01000056">
    <property type="protein sequence ID" value="EFY04690.1"/>
    <property type="molecule type" value="Genomic_DNA"/>
</dbReference>
<accession>E8LER6</accession>
<dbReference type="OrthoDB" id="9806398at2"/>
<keyword evidence="10" id="KW-1185">Reference proteome</keyword>
<dbReference type="AlphaFoldDB" id="E8LER6"/>
<feature type="transmembrane region" description="Helical" evidence="7">
    <location>
        <begin position="203"/>
        <end position="221"/>
    </location>
</feature>
<dbReference type="Proteomes" id="UP000004923">
    <property type="component" value="Unassembled WGS sequence"/>
</dbReference>
<evidence type="ECO:0000256" key="5">
    <source>
        <dbReference type="ARBA" id="ARBA00023004"/>
    </source>
</evidence>
<protein>
    <submittedName>
        <fullName evidence="9">4Fe-4S binding domain protein</fullName>
    </submittedName>
</protein>
<evidence type="ECO:0000256" key="3">
    <source>
        <dbReference type="ARBA" id="ARBA00022723"/>
    </source>
</evidence>
<keyword evidence="3" id="KW-0479">Metal-binding</keyword>
<gene>
    <name evidence="9" type="ORF">HMPREF9443_01350</name>
</gene>
<keyword evidence="6" id="KW-0411">Iron-sulfur</keyword>
<keyword evidence="5" id="KW-0408">Iron</keyword>
<dbReference type="GO" id="GO:0005886">
    <property type="term" value="C:plasma membrane"/>
    <property type="evidence" value="ECO:0007669"/>
    <property type="project" value="TreeGrafter"/>
</dbReference>
<dbReference type="Pfam" id="PF12801">
    <property type="entry name" value="Fer4_5"/>
    <property type="match status" value="3"/>
</dbReference>
<keyword evidence="7" id="KW-0812">Transmembrane</keyword>
<dbReference type="InterPro" id="IPR017896">
    <property type="entry name" value="4Fe4S_Fe-S-bd"/>
</dbReference>